<name>A0A8S4S6H6_9NEOP</name>
<dbReference type="AlphaFoldDB" id="A0A8S4S6H6"/>
<protein>
    <submittedName>
        <fullName evidence="1">Jg16719 protein</fullName>
    </submittedName>
</protein>
<gene>
    <name evidence="1" type="primary">jg16719</name>
    <name evidence="1" type="ORF">PAEG_LOCUS20999</name>
</gene>
<organism evidence="1 2">
    <name type="scientific">Pararge aegeria aegeria</name>
    <dbReference type="NCBI Taxonomy" id="348720"/>
    <lineage>
        <taxon>Eukaryota</taxon>
        <taxon>Metazoa</taxon>
        <taxon>Ecdysozoa</taxon>
        <taxon>Arthropoda</taxon>
        <taxon>Hexapoda</taxon>
        <taxon>Insecta</taxon>
        <taxon>Pterygota</taxon>
        <taxon>Neoptera</taxon>
        <taxon>Endopterygota</taxon>
        <taxon>Lepidoptera</taxon>
        <taxon>Glossata</taxon>
        <taxon>Ditrysia</taxon>
        <taxon>Papilionoidea</taxon>
        <taxon>Nymphalidae</taxon>
        <taxon>Satyrinae</taxon>
        <taxon>Satyrini</taxon>
        <taxon>Parargina</taxon>
        <taxon>Pararge</taxon>
    </lineage>
</organism>
<reference evidence="1" key="1">
    <citation type="submission" date="2022-03" db="EMBL/GenBank/DDBJ databases">
        <authorList>
            <person name="Lindestad O."/>
        </authorList>
    </citation>
    <scope>NUCLEOTIDE SEQUENCE</scope>
</reference>
<evidence type="ECO:0000313" key="1">
    <source>
        <dbReference type="EMBL" id="CAH2245149.1"/>
    </source>
</evidence>
<sequence>MVRSSGSFRTKVAARDAAKDIGICMYIFLSRFHLPPPGAGERKSVNKVDRLIRAWFSIPLAGEAKKTAPAGSLADYAARAARITTLFNFITFLHVFRFAYTFGRRFNFAPCAPNCDFGP</sequence>
<comment type="caution">
    <text evidence="1">The sequence shown here is derived from an EMBL/GenBank/DDBJ whole genome shotgun (WGS) entry which is preliminary data.</text>
</comment>
<keyword evidence="2" id="KW-1185">Reference proteome</keyword>
<evidence type="ECO:0000313" key="2">
    <source>
        <dbReference type="Proteomes" id="UP000838756"/>
    </source>
</evidence>
<accession>A0A8S4S6H6</accession>
<dbReference type="EMBL" id="CAKXAJ010025896">
    <property type="protein sequence ID" value="CAH2245149.1"/>
    <property type="molecule type" value="Genomic_DNA"/>
</dbReference>
<dbReference type="Proteomes" id="UP000838756">
    <property type="component" value="Unassembled WGS sequence"/>
</dbReference>
<proteinExistence type="predicted"/>